<dbReference type="InterPro" id="IPR001478">
    <property type="entry name" value="PDZ"/>
</dbReference>
<accession>A0AAD9P7R2</accession>
<feature type="compositionally biased region" description="Polar residues" evidence="4">
    <location>
        <begin position="211"/>
        <end position="223"/>
    </location>
</feature>
<feature type="compositionally biased region" description="Low complexity" evidence="4">
    <location>
        <begin position="251"/>
        <end position="261"/>
    </location>
</feature>
<dbReference type="InterPro" id="IPR036034">
    <property type="entry name" value="PDZ_sf"/>
</dbReference>
<dbReference type="PANTHER" id="PTHR24214:SF38">
    <property type="entry name" value="PDZ AND LIM DOMAIN PROTEIN ZASP-RELATED"/>
    <property type="match status" value="1"/>
</dbReference>
<dbReference type="PANTHER" id="PTHR24214">
    <property type="entry name" value="PDZ AND LIM DOMAIN PROTEIN ZASP"/>
    <property type="match status" value="1"/>
</dbReference>
<dbReference type="GO" id="GO:0003779">
    <property type="term" value="F:actin binding"/>
    <property type="evidence" value="ECO:0007669"/>
    <property type="project" value="TreeGrafter"/>
</dbReference>
<dbReference type="GO" id="GO:0005912">
    <property type="term" value="C:adherens junction"/>
    <property type="evidence" value="ECO:0007669"/>
    <property type="project" value="TreeGrafter"/>
</dbReference>
<sequence>MAECETGAVDVLEALLERDDSYPPWGFQLRGGVDCGQPLAIARVGRQTCIVCIDDRYMEMVTYRYYHYFLPEQCGLVFWLEYWGSNRSIGGPSVLVIMGTVDVLKAQIVRQDLAESWGFTLQGGADADTPLRMLTVTPHSPAARIGLKAGDMITEIGDQPTTNLTQQDALDTLAQYGLSLILTVERKARGSVPTNPVLHGPESATPIKGYQTYNMSGGTQRPVTQPGFYRSPPNSSPADSRRSFSPSFTYPKPQQQQRPTRPAIYQTYDLNGPRVSSPTAPKVRPRSSHVRLASTEAQGIFLFADFTAMPEV</sequence>
<dbReference type="Proteomes" id="UP001209878">
    <property type="component" value="Unassembled WGS sequence"/>
</dbReference>
<keyword evidence="7" id="KW-1185">Reference proteome</keyword>
<name>A0AAD9P7R2_RIDPI</name>
<feature type="region of interest" description="Disordered" evidence="4">
    <location>
        <begin position="191"/>
        <end position="261"/>
    </location>
</feature>
<organism evidence="6 7">
    <name type="scientific">Ridgeia piscesae</name>
    <name type="common">Tubeworm</name>
    <dbReference type="NCBI Taxonomy" id="27915"/>
    <lineage>
        <taxon>Eukaryota</taxon>
        <taxon>Metazoa</taxon>
        <taxon>Spiralia</taxon>
        <taxon>Lophotrochozoa</taxon>
        <taxon>Annelida</taxon>
        <taxon>Polychaeta</taxon>
        <taxon>Sedentaria</taxon>
        <taxon>Canalipalpata</taxon>
        <taxon>Sabellida</taxon>
        <taxon>Siboglinidae</taxon>
        <taxon>Ridgeia</taxon>
    </lineage>
</organism>
<dbReference type="PROSITE" id="PS50106">
    <property type="entry name" value="PDZ"/>
    <property type="match status" value="1"/>
</dbReference>
<protein>
    <recommendedName>
        <fullName evidence="5">PDZ domain-containing protein</fullName>
    </recommendedName>
</protein>
<keyword evidence="3" id="KW-0440">LIM domain</keyword>
<dbReference type="Gene3D" id="2.30.42.10">
    <property type="match status" value="1"/>
</dbReference>
<reference evidence="6" key="1">
    <citation type="journal article" date="2023" name="Mol. Biol. Evol.">
        <title>Third-Generation Sequencing Reveals the Adaptive Role of the Epigenome in Three Deep-Sea Polychaetes.</title>
        <authorList>
            <person name="Perez M."/>
            <person name="Aroh O."/>
            <person name="Sun Y."/>
            <person name="Lan Y."/>
            <person name="Juniper S.K."/>
            <person name="Young C.R."/>
            <person name="Angers B."/>
            <person name="Qian P.Y."/>
        </authorList>
    </citation>
    <scope>NUCLEOTIDE SEQUENCE</scope>
    <source>
        <strain evidence="6">R07B-5</strain>
    </source>
</reference>
<proteinExistence type="predicted"/>
<gene>
    <name evidence="6" type="ORF">NP493_101g06008</name>
</gene>
<dbReference type="GO" id="GO:0061061">
    <property type="term" value="P:muscle structure development"/>
    <property type="evidence" value="ECO:0007669"/>
    <property type="project" value="TreeGrafter"/>
</dbReference>
<evidence type="ECO:0000313" key="6">
    <source>
        <dbReference type="EMBL" id="KAK2189615.1"/>
    </source>
</evidence>
<dbReference type="GO" id="GO:0030018">
    <property type="term" value="C:Z disc"/>
    <property type="evidence" value="ECO:0007669"/>
    <property type="project" value="TreeGrafter"/>
</dbReference>
<evidence type="ECO:0000313" key="7">
    <source>
        <dbReference type="Proteomes" id="UP001209878"/>
    </source>
</evidence>
<comment type="subcellular location">
    <subcellularLocation>
        <location evidence="1">Cytoplasm</location>
    </subcellularLocation>
</comment>
<dbReference type="SUPFAM" id="SSF50156">
    <property type="entry name" value="PDZ domain-like"/>
    <property type="match status" value="1"/>
</dbReference>
<dbReference type="Pfam" id="PF00595">
    <property type="entry name" value="PDZ"/>
    <property type="match status" value="1"/>
</dbReference>
<dbReference type="InterPro" id="IPR050604">
    <property type="entry name" value="PDZ-LIM_domain"/>
</dbReference>
<keyword evidence="3" id="KW-0479">Metal-binding</keyword>
<evidence type="ECO:0000256" key="3">
    <source>
        <dbReference type="ARBA" id="ARBA00023038"/>
    </source>
</evidence>
<keyword evidence="3" id="KW-0862">Zinc</keyword>
<evidence type="ECO:0000259" key="5">
    <source>
        <dbReference type="PROSITE" id="PS50106"/>
    </source>
</evidence>
<dbReference type="SMART" id="SM00228">
    <property type="entry name" value="PDZ"/>
    <property type="match status" value="1"/>
</dbReference>
<evidence type="ECO:0000256" key="2">
    <source>
        <dbReference type="ARBA" id="ARBA00022490"/>
    </source>
</evidence>
<dbReference type="GO" id="GO:0031941">
    <property type="term" value="C:filamentous actin"/>
    <property type="evidence" value="ECO:0007669"/>
    <property type="project" value="TreeGrafter"/>
</dbReference>
<evidence type="ECO:0000256" key="1">
    <source>
        <dbReference type="ARBA" id="ARBA00004496"/>
    </source>
</evidence>
<dbReference type="GO" id="GO:0051371">
    <property type="term" value="F:muscle alpha-actinin binding"/>
    <property type="evidence" value="ECO:0007669"/>
    <property type="project" value="TreeGrafter"/>
</dbReference>
<feature type="domain" description="PDZ" evidence="5">
    <location>
        <begin position="105"/>
        <end position="188"/>
    </location>
</feature>
<evidence type="ECO:0000256" key="4">
    <source>
        <dbReference type="SAM" id="MobiDB-lite"/>
    </source>
</evidence>
<dbReference type="GO" id="GO:0030036">
    <property type="term" value="P:actin cytoskeleton organization"/>
    <property type="evidence" value="ECO:0007669"/>
    <property type="project" value="TreeGrafter"/>
</dbReference>
<dbReference type="GO" id="GO:0001725">
    <property type="term" value="C:stress fiber"/>
    <property type="evidence" value="ECO:0007669"/>
    <property type="project" value="TreeGrafter"/>
</dbReference>
<feature type="compositionally biased region" description="Polar residues" evidence="4">
    <location>
        <begin position="232"/>
        <end position="248"/>
    </location>
</feature>
<dbReference type="EMBL" id="JAODUO010000101">
    <property type="protein sequence ID" value="KAK2189615.1"/>
    <property type="molecule type" value="Genomic_DNA"/>
</dbReference>
<dbReference type="AlphaFoldDB" id="A0AAD9P7R2"/>
<comment type="caution">
    <text evidence="6">The sequence shown here is derived from an EMBL/GenBank/DDBJ whole genome shotgun (WGS) entry which is preliminary data.</text>
</comment>
<keyword evidence="2" id="KW-0963">Cytoplasm</keyword>